<keyword evidence="4" id="KW-1185">Reference proteome</keyword>
<dbReference type="Gene3D" id="3.40.190.150">
    <property type="entry name" value="Bordetella uptake gene, domain 1"/>
    <property type="match status" value="1"/>
</dbReference>
<feature type="chain" id="PRO_5001623521" evidence="2">
    <location>
        <begin position="22"/>
        <end position="313"/>
    </location>
</feature>
<dbReference type="InterPro" id="IPR005064">
    <property type="entry name" value="BUG"/>
</dbReference>
<dbReference type="Proteomes" id="UP000027318">
    <property type="component" value="Unassembled WGS sequence"/>
</dbReference>
<dbReference type="AlphaFoldDB" id="A0A063Y8C8"/>
<dbReference type="CDD" id="cd07012">
    <property type="entry name" value="PBP2_Bug_TTT"/>
    <property type="match status" value="1"/>
</dbReference>
<proteinExistence type="inferred from homology"/>
<dbReference type="SUPFAM" id="SSF53850">
    <property type="entry name" value="Periplasmic binding protein-like II"/>
    <property type="match status" value="1"/>
</dbReference>
<name>A0A063Y8C8_9GAMM</name>
<keyword evidence="2" id="KW-0732">Signal</keyword>
<dbReference type="OrthoDB" id="9780943at2"/>
<dbReference type="PANTHER" id="PTHR42928">
    <property type="entry name" value="TRICARBOXYLATE-BINDING PROTEIN"/>
    <property type="match status" value="1"/>
</dbReference>
<comment type="similarity">
    <text evidence="1">Belongs to the UPF0065 (bug) family.</text>
</comment>
<organism evidence="3 4">
    <name type="scientific">Nitrincola lacisaponensis</name>
    <dbReference type="NCBI Taxonomy" id="267850"/>
    <lineage>
        <taxon>Bacteria</taxon>
        <taxon>Pseudomonadati</taxon>
        <taxon>Pseudomonadota</taxon>
        <taxon>Gammaproteobacteria</taxon>
        <taxon>Oceanospirillales</taxon>
        <taxon>Oceanospirillaceae</taxon>
        <taxon>Nitrincola</taxon>
    </lineage>
</organism>
<protein>
    <submittedName>
        <fullName evidence="3">Putative exported protein</fullName>
    </submittedName>
</protein>
<evidence type="ECO:0000256" key="2">
    <source>
        <dbReference type="SAM" id="SignalP"/>
    </source>
</evidence>
<dbReference type="RefSeq" id="WP_036542317.1">
    <property type="nucleotide sequence ID" value="NZ_JBKBNO010000005.1"/>
</dbReference>
<sequence>MKWLKYSILMLLMCSALSLNAADYPNRPVTLLIGFERGGTAYTQAEVLAEVLADNLGQPVSLQRKSGLGGGIAAAMLASSKSEGYIVLFTPSFPITDYPPNVQASYSIDDFRYIGAVSEDQHALVTSRFAPFNTWAEFLQYARQQGEISYVSQNMTDRHLIQTIAEKEGFEVRIIPVSGGAGMAPLVLSGDVDLAFSGGTHSRYSDTGEMRVLAATGQRRLEHYPDIPTLEELGYPLIMQSVRLLAVPKDTPEYQVEVLIQATRRALEDPRFIQVTQEVIRQPIRFIDGEELNQFLYQQRQRQLQLLEHTHTE</sequence>
<dbReference type="InterPro" id="IPR042100">
    <property type="entry name" value="Bug_dom1"/>
</dbReference>
<gene>
    <name evidence="3" type="ORF">ADINL_0050</name>
</gene>
<evidence type="ECO:0000256" key="1">
    <source>
        <dbReference type="ARBA" id="ARBA00006987"/>
    </source>
</evidence>
<dbReference type="PANTHER" id="PTHR42928:SF5">
    <property type="entry name" value="BLR1237 PROTEIN"/>
    <property type="match status" value="1"/>
</dbReference>
<comment type="caution">
    <text evidence="3">The sequence shown here is derived from an EMBL/GenBank/DDBJ whole genome shotgun (WGS) entry which is preliminary data.</text>
</comment>
<dbReference type="Pfam" id="PF03401">
    <property type="entry name" value="TctC"/>
    <property type="match status" value="1"/>
</dbReference>
<feature type="signal peptide" evidence="2">
    <location>
        <begin position="1"/>
        <end position="21"/>
    </location>
</feature>
<dbReference type="Gene3D" id="3.40.190.10">
    <property type="entry name" value="Periplasmic binding protein-like II"/>
    <property type="match status" value="1"/>
</dbReference>
<evidence type="ECO:0000313" key="4">
    <source>
        <dbReference type="Proteomes" id="UP000027318"/>
    </source>
</evidence>
<dbReference type="PIRSF" id="PIRSF017082">
    <property type="entry name" value="YflP"/>
    <property type="match status" value="1"/>
</dbReference>
<reference evidence="3 4" key="1">
    <citation type="journal article" date="2005" name="Int. J. Syst. Evol. Microbiol.">
        <title>Nitrincola lacisaponensis gen. nov., sp. nov., a novel alkaliphilic bacterium isolated from an alkaline, saline lake.</title>
        <authorList>
            <person name="Dimitriu P.A."/>
            <person name="Shukla S.K."/>
            <person name="Conradt J."/>
            <person name="Marquez M.C."/>
            <person name="Ventosa A."/>
            <person name="Maglia A."/>
            <person name="Peyton B.M."/>
            <person name="Pinkart H.C."/>
            <person name="Mormile M.R."/>
        </authorList>
    </citation>
    <scope>NUCLEOTIDE SEQUENCE [LARGE SCALE GENOMIC DNA]</scope>
    <source>
        <strain evidence="3 4">4CA</strain>
    </source>
</reference>
<dbReference type="STRING" id="267850.ADINL_0050"/>
<dbReference type="EMBL" id="JMSZ01000001">
    <property type="protein sequence ID" value="KDE41370.1"/>
    <property type="molecule type" value="Genomic_DNA"/>
</dbReference>
<accession>A0A063Y8C8</accession>
<evidence type="ECO:0000313" key="3">
    <source>
        <dbReference type="EMBL" id="KDE41370.1"/>
    </source>
</evidence>